<comment type="subcellular location">
    <subcellularLocation>
        <location evidence="1">Cytoplasm</location>
    </subcellularLocation>
</comment>
<protein>
    <submittedName>
        <fullName evidence="9">RWD domain-containing protein</fullName>
    </submittedName>
</protein>
<name>A0A914H6F4_GLORO</name>
<reference evidence="9" key="1">
    <citation type="submission" date="2022-11" db="UniProtKB">
        <authorList>
            <consortium name="WormBaseParasite"/>
        </authorList>
    </citation>
    <scope>IDENTIFICATION</scope>
</reference>
<evidence type="ECO:0000256" key="3">
    <source>
        <dbReference type="ARBA" id="ARBA00022490"/>
    </source>
</evidence>
<feature type="domain" description="RWD" evidence="7">
    <location>
        <begin position="10"/>
        <end position="102"/>
    </location>
</feature>
<evidence type="ECO:0000256" key="2">
    <source>
        <dbReference type="ARBA" id="ARBA00007665"/>
    </source>
</evidence>
<dbReference type="GO" id="GO:0006446">
    <property type="term" value="P:regulation of translational initiation"/>
    <property type="evidence" value="ECO:0007669"/>
    <property type="project" value="TreeGrafter"/>
</dbReference>
<dbReference type="InterPro" id="IPR016135">
    <property type="entry name" value="UBQ-conjugating_enzyme/RWD"/>
</dbReference>
<evidence type="ECO:0000313" key="8">
    <source>
        <dbReference type="Proteomes" id="UP000887572"/>
    </source>
</evidence>
<evidence type="ECO:0000259" key="7">
    <source>
        <dbReference type="PROSITE" id="PS50908"/>
    </source>
</evidence>
<dbReference type="InterPro" id="IPR020568">
    <property type="entry name" value="Ribosomal_Su5_D2-typ_SF"/>
</dbReference>
<accession>A0A914H6F4</accession>
<evidence type="ECO:0000313" key="9">
    <source>
        <dbReference type="WBParaSite" id="Gr19_v10_g14249.t1"/>
    </source>
</evidence>
<comment type="similarity">
    <text evidence="2">Belongs to the IMPACT family.</text>
</comment>
<dbReference type="SMART" id="SM00591">
    <property type="entry name" value="RWD"/>
    <property type="match status" value="1"/>
</dbReference>
<evidence type="ECO:0000256" key="4">
    <source>
        <dbReference type="ARBA" id="ARBA00022491"/>
    </source>
</evidence>
<dbReference type="GO" id="GO:0140469">
    <property type="term" value="P:GCN2-mediated signaling"/>
    <property type="evidence" value="ECO:0007669"/>
    <property type="project" value="TreeGrafter"/>
</dbReference>
<dbReference type="InterPro" id="IPR023582">
    <property type="entry name" value="Impact"/>
</dbReference>
<keyword evidence="5" id="KW-0810">Translation regulation</keyword>
<dbReference type="Gene3D" id="3.30.230.30">
    <property type="entry name" value="Impact, N-terminal domain"/>
    <property type="match status" value="1"/>
</dbReference>
<evidence type="ECO:0000256" key="6">
    <source>
        <dbReference type="ARBA" id="ARBA00023016"/>
    </source>
</evidence>
<dbReference type="PANTHER" id="PTHR16301:SF25">
    <property type="entry name" value="PROTEIN IMPACT"/>
    <property type="match status" value="1"/>
</dbReference>
<sequence>MDKLCEEILLEIQSIEAIFPNEVKFESARQIVVQCAPLVKLNLSIPTEYPCVPPSMEICAPSVSGGEKRRLLTELDNFIAENRGEPVLYPLIERALDFFAERRQNVEEEIGSAVEEEPIAKADEICANFFSGPTIEDRKSKFQAYVAKLESRDQVSSLLAQIKSVGRVARATHNPYAWRLLVEPPPTSVANGTQQKRLIEQHDCDDDDEPGAGSKLLRLLVQMNARGVLVIVSRYYGGRKLGPDRFKHICNAAREAMILGGFFKEQKS</sequence>
<organism evidence="8 9">
    <name type="scientific">Globodera rostochiensis</name>
    <name type="common">Golden nematode worm</name>
    <name type="synonym">Heterodera rostochiensis</name>
    <dbReference type="NCBI Taxonomy" id="31243"/>
    <lineage>
        <taxon>Eukaryota</taxon>
        <taxon>Metazoa</taxon>
        <taxon>Ecdysozoa</taxon>
        <taxon>Nematoda</taxon>
        <taxon>Chromadorea</taxon>
        <taxon>Rhabditida</taxon>
        <taxon>Tylenchina</taxon>
        <taxon>Tylenchomorpha</taxon>
        <taxon>Tylenchoidea</taxon>
        <taxon>Heteroderidae</taxon>
        <taxon>Heteroderinae</taxon>
        <taxon>Globodera</taxon>
    </lineage>
</organism>
<keyword evidence="6" id="KW-0346">Stress response</keyword>
<dbReference type="Gene3D" id="3.10.110.10">
    <property type="entry name" value="Ubiquitin Conjugating Enzyme"/>
    <property type="match status" value="1"/>
</dbReference>
<dbReference type="SUPFAM" id="SSF54495">
    <property type="entry name" value="UBC-like"/>
    <property type="match status" value="1"/>
</dbReference>
<dbReference type="Pfam" id="PF05773">
    <property type="entry name" value="RWD"/>
    <property type="match status" value="1"/>
</dbReference>
<evidence type="ECO:0000256" key="1">
    <source>
        <dbReference type="ARBA" id="ARBA00004496"/>
    </source>
</evidence>
<dbReference type="Pfam" id="PF01205">
    <property type="entry name" value="Impact_N"/>
    <property type="match status" value="1"/>
</dbReference>
<dbReference type="InterPro" id="IPR006575">
    <property type="entry name" value="RWD_dom"/>
</dbReference>
<dbReference type="PROSITE" id="PS50908">
    <property type="entry name" value="RWD"/>
    <property type="match status" value="1"/>
</dbReference>
<keyword evidence="3" id="KW-0963">Cytoplasm</keyword>
<dbReference type="GO" id="GO:0005737">
    <property type="term" value="C:cytoplasm"/>
    <property type="evidence" value="ECO:0007669"/>
    <property type="project" value="UniProtKB-SubCell"/>
</dbReference>
<dbReference type="InterPro" id="IPR036956">
    <property type="entry name" value="Impact_N_sf"/>
</dbReference>
<keyword evidence="4" id="KW-0678">Repressor</keyword>
<dbReference type="InterPro" id="IPR001498">
    <property type="entry name" value="Impact_N"/>
</dbReference>
<dbReference type="AlphaFoldDB" id="A0A914H6F4"/>
<dbReference type="WBParaSite" id="Gr19_v10_g14249.t1">
    <property type="protein sequence ID" value="Gr19_v10_g14249.t1"/>
    <property type="gene ID" value="Gr19_v10_g14249"/>
</dbReference>
<dbReference type="Proteomes" id="UP000887572">
    <property type="component" value="Unplaced"/>
</dbReference>
<keyword evidence="8" id="KW-1185">Reference proteome</keyword>
<dbReference type="SUPFAM" id="SSF54211">
    <property type="entry name" value="Ribosomal protein S5 domain 2-like"/>
    <property type="match status" value="1"/>
</dbReference>
<proteinExistence type="inferred from homology"/>
<dbReference type="PANTHER" id="PTHR16301">
    <property type="entry name" value="IMPACT-RELATED"/>
    <property type="match status" value="1"/>
</dbReference>
<evidence type="ECO:0000256" key="5">
    <source>
        <dbReference type="ARBA" id="ARBA00022845"/>
    </source>
</evidence>